<dbReference type="WBParaSite" id="ALUE_0001175301-mRNA-1">
    <property type="protein sequence ID" value="ALUE_0001175301-mRNA-1"/>
    <property type="gene ID" value="ALUE_0001175301"/>
</dbReference>
<dbReference type="Proteomes" id="UP000036681">
    <property type="component" value="Unplaced"/>
</dbReference>
<proteinExistence type="predicted"/>
<feature type="transmembrane region" description="Helical" evidence="1">
    <location>
        <begin position="22"/>
        <end position="42"/>
    </location>
</feature>
<evidence type="ECO:0000256" key="1">
    <source>
        <dbReference type="SAM" id="Phobius"/>
    </source>
</evidence>
<keyword evidence="2" id="KW-1185">Reference proteome</keyword>
<keyword evidence="1" id="KW-1133">Transmembrane helix</keyword>
<organism evidence="2 3">
    <name type="scientific">Ascaris lumbricoides</name>
    <name type="common">Giant roundworm</name>
    <dbReference type="NCBI Taxonomy" id="6252"/>
    <lineage>
        <taxon>Eukaryota</taxon>
        <taxon>Metazoa</taxon>
        <taxon>Ecdysozoa</taxon>
        <taxon>Nematoda</taxon>
        <taxon>Chromadorea</taxon>
        <taxon>Rhabditida</taxon>
        <taxon>Spirurina</taxon>
        <taxon>Ascaridomorpha</taxon>
        <taxon>Ascaridoidea</taxon>
        <taxon>Ascarididae</taxon>
        <taxon>Ascaris</taxon>
    </lineage>
</organism>
<evidence type="ECO:0000313" key="3">
    <source>
        <dbReference type="WBParaSite" id="ALUE_0001175301-mRNA-1"/>
    </source>
</evidence>
<reference evidence="3" key="1">
    <citation type="submission" date="2016-05" db="UniProtKB">
        <authorList>
            <consortium name="WormBaseParasite"/>
        </authorList>
    </citation>
    <scope>IDENTIFICATION</scope>
</reference>
<keyword evidence="1" id="KW-0812">Transmembrane</keyword>
<name>A0A0M3I4L7_ASCLU</name>
<keyword evidence="1" id="KW-0472">Membrane</keyword>
<dbReference type="AlphaFoldDB" id="A0A0M3I4L7"/>
<evidence type="ECO:0000313" key="2">
    <source>
        <dbReference type="Proteomes" id="UP000036681"/>
    </source>
</evidence>
<protein>
    <submittedName>
        <fullName evidence="3">Glycine rich protein</fullName>
    </submittedName>
</protein>
<sequence length="97" mass="10333">MVSVTTSAADRSWGWKMAKSSTGWIILLFALAEFSAALPSSLSESIRLKRQYGCDTCGSYGYGHGLGRVFYGQYGGGYNNNYGGTNIGSINVENVSG</sequence>
<accession>A0A0M3I4L7</accession>